<dbReference type="EMBL" id="KN833017">
    <property type="protein sequence ID" value="KIM78340.1"/>
    <property type="molecule type" value="Genomic_DNA"/>
</dbReference>
<dbReference type="STRING" id="765440.A0A0C3F0M1"/>
<evidence type="ECO:0000313" key="2">
    <source>
        <dbReference type="EMBL" id="KIM78340.1"/>
    </source>
</evidence>
<dbReference type="InParanoid" id="A0A0C3F0M1"/>
<sequence>GTGNDNFDKLKDEFVDRVQETIIRAHKTPQYRSALRTMIKVIRKYTTKLSLAASSIPQGSPITIDPTIDLDRHVARALLDLKILLERCASGTPLDPFLAALKSFVIHISTAPNDTSITTDIEEFFSDLGRWLDASLCRLEYVTSQEGISSLENLYTRARTLLTDTSTPWAQDFGKLSFLADSFIIALTHDRALTRFMNALDAFSVHARNLRRDALKASVRTHQKWREELWRDLAGWVMPRVLRMLRSVPMPRVEYMDANIDLALDSLLLTSSKTGVGASASLAPDHVLLQNWSEIRLDMTDGANSRALTSTRMRLHVDDLRLSARGVGYYLRYKGLVGYSDEGIGSLDVGRREKVGDGLSFDIEVEMDTASWDNLSNDCDKLFAVSSVNATIPGLSVSLDKSQHRILNKLFIQPLAAGLVGRTVLGRVVEGQVRKGLEALELVLRGIVRGAERKAEERTMEGDEMETEGPEWGDYWEALLDGVTPTDDVTEEEGNEPPLVESNTAATLKGIVHTTTTQQHPSASSPPTPSETVLAVGAGAQLFPNKGVPHSPPLSPSTAAANVAREVVDEAEEAIEAVGDVVGGIVEGAVDDAARMRVDVDNAEVRFEARESVEKRRKGWRSSVFNL</sequence>
<gene>
    <name evidence="2" type="ORF">PILCRDRAFT_824550</name>
</gene>
<accession>A0A0C3F0M1</accession>
<dbReference type="Pfam" id="PF19343">
    <property type="entry name" value="HAM1_N"/>
    <property type="match status" value="1"/>
</dbReference>
<dbReference type="PANTHER" id="PTHR31138">
    <property type="entry name" value="CHROMOSOME 19, WHOLE GENOME SHOTGUN SEQUENCE"/>
    <property type="match status" value="1"/>
</dbReference>
<protein>
    <recommendedName>
        <fullName evidence="1">HAM1-like N-terminal domain-containing protein</fullName>
    </recommendedName>
</protein>
<feature type="domain" description="HAM1-like N-terminal" evidence="1">
    <location>
        <begin position="11"/>
        <end position="368"/>
    </location>
</feature>
<dbReference type="OrthoDB" id="5407957at2759"/>
<keyword evidence="3" id="KW-1185">Reference proteome</keyword>
<feature type="non-terminal residue" evidence="2">
    <location>
        <position position="1"/>
    </location>
</feature>
<evidence type="ECO:0000259" key="1">
    <source>
        <dbReference type="Pfam" id="PF19343"/>
    </source>
</evidence>
<dbReference type="PANTHER" id="PTHR31138:SF1">
    <property type="entry name" value="PDZ DOMAIN-CONTAINING PROTEIN"/>
    <property type="match status" value="1"/>
</dbReference>
<organism evidence="2 3">
    <name type="scientific">Piloderma croceum (strain F 1598)</name>
    <dbReference type="NCBI Taxonomy" id="765440"/>
    <lineage>
        <taxon>Eukaryota</taxon>
        <taxon>Fungi</taxon>
        <taxon>Dikarya</taxon>
        <taxon>Basidiomycota</taxon>
        <taxon>Agaricomycotina</taxon>
        <taxon>Agaricomycetes</taxon>
        <taxon>Agaricomycetidae</taxon>
        <taxon>Atheliales</taxon>
        <taxon>Atheliaceae</taxon>
        <taxon>Piloderma</taxon>
    </lineage>
</organism>
<name>A0A0C3F0M1_PILCF</name>
<reference evidence="3" key="2">
    <citation type="submission" date="2015-01" db="EMBL/GenBank/DDBJ databases">
        <title>Evolutionary Origins and Diversification of the Mycorrhizal Mutualists.</title>
        <authorList>
            <consortium name="DOE Joint Genome Institute"/>
            <consortium name="Mycorrhizal Genomics Consortium"/>
            <person name="Kohler A."/>
            <person name="Kuo A."/>
            <person name="Nagy L.G."/>
            <person name="Floudas D."/>
            <person name="Copeland A."/>
            <person name="Barry K.W."/>
            <person name="Cichocki N."/>
            <person name="Veneault-Fourrey C."/>
            <person name="LaButti K."/>
            <person name="Lindquist E.A."/>
            <person name="Lipzen A."/>
            <person name="Lundell T."/>
            <person name="Morin E."/>
            <person name="Murat C."/>
            <person name="Riley R."/>
            <person name="Ohm R."/>
            <person name="Sun H."/>
            <person name="Tunlid A."/>
            <person name="Henrissat B."/>
            <person name="Grigoriev I.V."/>
            <person name="Hibbett D.S."/>
            <person name="Martin F."/>
        </authorList>
    </citation>
    <scope>NUCLEOTIDE SEQUENCE [LARGE SCALE GENOMIC DNA]</scope>
    <source>
        <strain evidence="3">F 1598</strain>
    </source>
</reference>
<reference evidence="2 3" key="1">
    <citation type="submission" date="2014-04" db="EMBL/GenBank/DDBJ databases">
        <authorList>
            <consortium name="DOE Joint Genome Institute"/>
            <person name="Kuo A."/>
            <person name="Tarkka M."/>
            <person name="Buscot F."/>
            <person name="Kohler A."/>
            <person name="Nagy L.G."/>
            <person name="Floudas D."/>
            <person name="Copeland A."/>
            <person name="Barry K.W."/>
            <person name="Cichocki N."/>
            <person name="Veneault-Fourrey C."/>
            <person name="LaButti K."/>
            <person name="Lindquist E.A."/>
            <person name="Lipzen A."/>
            <person name="Lundell T."/>
            <person name="Morin E."/>
            <person name="Murat C."/>
            <person name="Sun H."/>
            <person name="Tunlid A."/>
            <person name="Henrissat B."/>
            <person name="Grigoriev I.V."/>
            <person name="Hibbett D.S."/>
            <person name="Martin F."/>
            <person name="Nordberg H.P."/>
            <person name="Cantor M.N."/>
            <person name="Hua S.X."/>
        </authorList>
    </citation>
    <scope>NUCLEOTIDE SEQUENCE [LARGE SCALE GENOMIC DNA]</scope>
    <source>
        <strain evidence="2 3">F 1598</strain>
    </source>
</reference>
<proteinExistence type="predicted"/>
<dbReference type="InterPro" id="IPR045967">
    <property type="entry name" value="HAM1-like_N"/>
</dbReference>
<dbReference type="Proteomes" id="UP000054166">
    <property type="component" value="Unassembled WGS sequence"/>
</dbReference>
<dbReference type="AlphaFoldDB" id="A0A0C3F0M1"/>
<evidence type="ECO:0000313" key="3">
    <source>
        <dbReference type="Proteomes" id="UP000054166"/>
    </source>
</evidence>
<dbReference type="HOGENOM" id="CLU_017363_0_0_1"/>